<keyword evidence="2" id="KW-1185">Reference proteome</keyword>
<evidence type="ECO:0000313" key="2">
    <source>
        <dbReference type="Proteomes" id="UP000506160"/>
    </source>
</evidence>
<evidence type="ECO:0008006" key="3">
    <source>
        <dbReference type="Google" id="ProtNLM"/>
    </source>
</evidence>
<dbReference type="Proteomes" id="UP000506160">
    <property type="component" value="Unassembled WGS sequence"/>
</dbReference>
<sequence length="85" mass="9455">MGCKVKGGEHIGYTSDTGNAKGLVNTHLHLEIAMYIHNNKTKGEKKEIAKLGYKINPAFFVNLNSIDIDDQTEAVIKGKKYYISK</sequence>
<protein>
    <recommendedName>
        <fullName evidence="3">M23 family metallopeptidase</fullName>
    </recommendedName>
</protein>
<dbReference type="InterPro" id="IPR011055">
    <property type="entry name" value="Dup_hybrid_motif"/>
</dbReference>
<proteinExistence type="predicted"/>
<reference evidence="1 2" key="1">
    <citation type="journal article" date="2014" name="Appl. Environ. Microbiol.">
        <title>Genomic features of a bumble bee symbiont reflect its host environment.</title>
        <authorList>
            <person name="Martinson V.G."/>
            <person name="Magoc T."/>
            <person name="Koch H."/>
            <person name="Salzberg S.L."/>
            <person name="Moran N.A."/>
        </authorList>
    </citation>
    <scope>NUCLEOTIDE SEQUENCE [LARGE SCALE GENOMIC DNA]</scope>
    <source>
        <strain evidence="1 2">Bimp</strain>
    </source>
</reference>
<gene>
    <name evidence="1" type="ORF">O970_09270</name>
</gene>
<dbReference type="RefSeq" id="WP_133459421.1">
    <property type="nucleotide sequence ID" value="NZ_AWGA01000113.1"/>
</dbReference>
<accession>A0AB94IAB6</accession>
<evidence type="ECO:0000313" key="1">
    <source>
        <dbReference type="EMBL" id="TEA26323.1"/>
    </source>
</evidence>
<organism evidence="1 2">
    <name type="scientific">Candidatus Schmidhempelia bombi str. Bimp</name>
    <dbReference type="NCBI Taxonomy" id="1387197"/>
    <lineage>
        <taxon>Bacteria</taxon>
        <taxon>Pseudomonadati</taxon>
        <taxon>Pseudomonadota</taxon>
        <taxon>Gammaproteobacteria</taxon>
        <taxon>Orbales</taxon>
        <taxon>Orbaceae</taxon>
        <taxon>Candidatus Schmidhempelia</taxon>
    </lineage>
</organism>
<dbReference type="AlphaFoldDB" id="A0AB94IAB6"/>
<dbReference type="EMBL" id="AWGA01000113">
    <property type="protein sequence ID" value="TEA26323.1"/>
    <property type="molecule type" value="Genomic_DNA"/>
</dbReference>
<name>A0AB94IAB6_9GAMM</name>
<comment type="caution">
    <text evidence="1">The sequence shown here is derived from an EMBL/GenBank/DDBJ whole genome shotgun (WGS) entry which is preliminary data.</text>
</comment>
<dbReference type="Gene3D" id="2.70.70.10">
    <property type="entry name" value="Glucose Permease (Domain IIA)"/>
    <property type="match status" value="1"/>
</dbReference>